<evidence type="ECO:0000259" key="12">
    <source>
        <dbReference type="Pfam" id="PF12931"/>
    </source>
</evidence>
<evidence type="ECO:0000256" key="2">
    <source>
        <dbReference type="ARBA" id="ARBA00005927"/>
    </source>
</evidence>
<comment type="function">
    <text evidence="9 10">Involved in the initiation of assembly of the COPII coat required for the formation of transport vesicles from the endoplasmic reticulum (ER) and the selection of cargo molecules. Also involved in autophagy.</text>
</comment>
<dbReference type="GO" id="GO:0016192">
    <property type="term" value="P:vesicle-mediated transport"/>
    <property type="evidence" value="ECO:0007669"/>
    <property type="project" value="UniProtKB-KW"/>
</dbReference>
<feature type="region of interest" description="Disordered" evidence="11">
    <location>
        <begin position="1572"/>
        <end position="1705"/>
    </location>
</feature>
<feature type="compositionally biased region" description="Basic and acidic residues" evidence="11">
    <location>
        <begin position="1860"/>
        <end position="1869"/>
    </location>
</feature>
<evidence type="ECO:0000256" key="6">
    <source>
        <dbReference type="ARBA" id="ARBA00022927"/>
    </source>
</evidence>
<feature type="region of interest" description="Disordered" evidence="11">
    <location>
        <begin position="1733"/>
        <end position="1845"/>
    </location>
</feature>
<keyword evidence="4 10" id="KW-0256">Endoplasmic reticulum</keyword>
<keyword evidence="7 10" id="KW-0072">Autophagy</keyword>
<keyword evidence="5 10" id="KW-0931">ER-Golgi transport</keyword>
<feature type="domain" description="Sec16 N-terminal" evidence="14">
    <location>
        <begin position="369"/>
        <end position="615"/>
    </location>
</feature>
<feature type="region of interest" description="Disordered" evidence="11">
    <location>
        <begin position="1919"/>
        <end position="2058"/>
    </location>
</feature>
<feature type="domain" description="Sec16 Sec23-binding" evidence="12">
    <location>
        <begin position="1273"/>
        <end position="1571"/>
    </location>
</feature>
<dbReference type="OrthoDB" id="8918678at2759"/>
<feature type="region of interest" description="Disordered" evidence="11">
    <location>
        <begin position="991"/>
        <end position="1057"/>
    </location>
</feature>
<feature type="region of interest" description="Disordered" evidence="11">
    <location>
        <begin position="578"/>
        <end position="976"/>
    </location>
</feature>
<feature type="compositionally biased region" description="Pro residues" evidence="11">
    <location>
        <begin position="2006"/>
        <end position="2019"/>
    </location>
</feature>
<proteinExistence type="inferred from homology"/>
<accession>A0A9W4HQ99</accession>
<dbReference type="Gene3D" id="1.25.40.1030">
    <property type="match status" value="1"/>
</dbReference>
<evidence type="ECO:0000256" key="3">
    <source>
        <dbReference type="ARBA" id="ARBA00022448"/>
    </source>
</evidence>
<sequence>MAQQLDNADTDSWNPALRPENGHPAHTPSATEGGLSDLVAAEDSQGKFPADLISPQSEDFSAWDISDELDATPAQNSNMDEFASNTSPVLPGVPSSQIPTSDQSSEIQSDMTEPAPEAAVSSESANVAPESTAPERHIADPEPPQPELHAVAASEELDNGLPATEDIVELSEPSSTEPVQPDSMLPPPAPEETAVSENTSGREFTLSPEGQTAEQEGLPEHNQDTSNGESSSSKQFFPEIEGANADSEDPWASFEQQLSGALPSAEYAHQPELENLKSDPEATLSPAINTRELAFVHENLPQATEDSAIVETPYKQESDGELPNADAVSSMGHHAEVSPIAQDSPYPPEHTPVDAAAVGLKTTGDPLGWANELGGGEESEEAGFFSQLNTQTKPIFPEAESRFEEGVPLLDDSAPASPEQLPGPTSSIDNVFANDDDDNAASFFASGNQQAEQSEGDDFFGTVGKEQVEEEPKAQLTRKSTTQVLESAGFDLDSPASDASAAAQFDELLKGVSSQPPTVNEPQSMAEPTEEELAARWEAELGDSPDDDLAARWEAALDDDDILLETEPTQAMPAQSYIQQTPAPPPSGLALGLSSPFQTPQPHSQPRPVPGVYTPHQPSTSDLLGGVSMPGTAPPAAAPMSSYFSQKPVNPVATRGESFAEQSKQGYKSPYDLPDDISRPRKPVVTHKPVPPPVSSMPPPPLPGASGMPPPPASGFRPPSAPSQAAAAPPPAPKNFYEELPMPPPRSRPASSGRYTPNPVVAPTTMAPPPMPQQPQNPYSAVGSLASPPQSQYPPATSAVAPPAQAAYPAAPPATQPIEFPLQNSLQPPEQLDPYASLASSAPAGPPSISRYSPHPPGSQAPVKPPSSSRYSPAPPSSSGGRNRYASQPLNVPGQSLPFQPRTSSPLAYHEKVSYQPDQSQQPPTLGPAINLSPPRLHGSGLEPHSQQQTGSPINLARRESESSFAQASPPQGRYAPQEYINEFAQRLAPNSNYAPVPPAANASLSPPPADSQAGFIRRAQTQSPGRDVSSPRASGPSLDTMQRPASVHASGSPTKVANPYAPVQVPLQNRAVTQHLEFIAPNDGQENDHLERWKGAPIFKFGFGGSVVSCFPRHTPRYSAGQVAPMIKPTPGETKISQLNECLPPFDTIVQHPGPLKNKSKKKDLVAWLSSRIAAFENVGVPGFDQVQSDTFKRHSEKTLLWKVIKLLVENDGKLEGSPDIQTSLRQAIFPDLPAADADGSYASTLDSKGIGFANTGSQPDSFDTQWLEELRLHLISGDREKAVWGAVDRRLWGHAMIIASTMDKAIGKQVAQEFIRREVRSKSANSDSLAALYEIFAGNVEESIDELVPPSARAGLRLISKADGQGATKNATEGLDKWRDTLGLILSNRSSEDHQALIALGRLLASYGRTEAAHICYIFSRSAVFGGPDDAQANVVLLGADPRSSPSSMLDEDAILLTEAYEYAISVLGNSPMSNMPHLLSFKLLNAKCLVDRGRNSEAQAYCDAVASALKATTRPSPYYHQNLFAEVEELSARLRQTTTDNGSWISRPSMEKVSGSMWARFNSFVAGDESDAASTGSGKGEQGEIGPFANVAGTPTISRSPSVSDIYGSYPGPATGGHPIPSSGASKYHPSTQYAPNGSPEQFKGRSSMDSQRSNPYFPPAGRRSSQELSPSLDGQMSYGGPIYGSPNASGSGYQPTLPSSSYVPLAPVEEALSPAEGPVAAQPRINGLFYQPQGQPTAATESPYYQGPPGMPAGGQSSGSPYAPPIANSPYDPISTGPTYEPAGASSYEPIGGSSYEPVSADIDVNGADRQEDTESIENEQPKKKSIMDDDDDDLAARAAAIQKAENDRLAKEAFAKAAEEDAKRGSQGGKKGWFGGWFGGGKKEENNTGGGPIKAKLGEESSFYYDKDLKKWVNKKDPGSAAPVRATPPPPRGSAPPSRTASSSSIPPNGAPPVPSLPPMSASGSRPPSSSSAAPLSSSPGMSGLAVPPLPRSVSTGASMPTPPGSSSGPPPRPSSSLTHASSIDDLIGAPTARKGNTVRGKKKGRYVDVMAQ</sequence>
<feature type="compositionally biased region" description="Low complexity" evidence="11">
    <location>
        <begin position="834"/>
        <end position="843"/>
    </location>
</feature>
<keyword evidence="8 10" id="KW-0472">Membrane</keyword>
<evidence type="ECO:0000256" key="8">
    <source>
        <dbReference type="ARBA" id="ARBA00023136"/>
    </source>
</evidence>
<evidence type="ECO:0000259" key="14">
    <source>
        <dbReference type="Pfam" id="PF12935"/>
    </source>
</evidence>
<dbReference type="GO" id="GO:0006914">
    <property type="term" value="P:autophagy"/>
    <property type="evidence" value="ECO:0007669"/>
    <property type="project" value="UniProtKB-KW"/>
</dbReference>
<keyword evidence="3 10" id="KW-0813">Transport</keyword>
<dbReference type="InterPro" id="IPR024298">
    <property type="entry name" value="Sec16_Sec23-bd"/>
</dbReference>
<comment type="similarity">
    <text evidence="2 10">Belongs to the SEC16 family.</text>
</comment>
<evidence type="ECO:0000256" key="5">
    <source>
        <dbReference type="ARBA" id="ARBA00022892"/>
    </source>
</evidence>
<evidence type="ECO:0000256" key="1">
    <source>
        <dbReference type="ARBA" id="ARBA00004397"/>
    </source>
</evidence>
<feature type="compositionally biased region" description="Polar residues" evidence="11">
    <location>
        <begin position="224"/>
        <end position="235"/>
    </location>
</feature>
<evidence type="ECO:0000256" key="9">
    <source>
        <dbReference type="ARBA" id="ARBA00024687"/>
    </source>
</evidence>
<feature type="compositionally biased region" description="Pro residues" evidence="11">
    <location>
        <begin position="689"/>
        <end position="713"/>
    </location>
</feature>
<comment type="caution">
    <text evidence="15">The sequence shown here is derived from an EMBL/GenBank/DDBJ whole genome shotgun (WGS) entry which is preliminary data.</text>
</comment>
<feature type="compositionally biased region" description="Polar residues" evidence="11">
    <location>
        <begin position="512"/>
        <end position="523"/>
    </location>
</feature>
<dbReference type="GO" id="GO:0012507">
    <property type="term" value="C:ER to Golgi transport vesicle membrane"/>
    <property type="evidence" value="ECO:0007669"/>
    <property type="project" value="TreeGrafter"/>
</dbReference>
<keyword evidence="16" id="KW-1185">Reference proteome</keyword>
<dbReference type="PANTHER" id="PTHR13402:SF6">
    <property type="entry name" value="SECRETORY 16, ISOFORM I"/>
    <property type="match status" value="1"/>
</dbReference>
<evidence type="ECO:0000256" key="11">
    <source>
        <dbReference type="SAM" id="MobiDB-lite"/>
    </source>
</evidence>
<organism evidence="15 16">
    <name type="scientific">Penicillium olsonii</name>
    <dbReference type="NCBI Taxonomy" id="99116"/>
    <lineage>
        <taxon>Eukaryota</taxon>
        <taxon>Fungi</taxon>
        <taxon>Dikarya</taxon>
        <taxon>Ascomycota</taxon>
        <taxon>Pezizomycotina</taxon>
        <taxon>Eurotiomycetes</taxon>
        <taxon>Eurotiomycetidae</taxon>
        <taxon>Eurotiales</taxon>
        <taxon>Aspergillaceae</taxon>
        <taxon>Penicillium</taxon>
    </lineage>
</organism>
<dbReference type="Pfam" id="PF12935">
    <property type="entry name" value="Sec16_N"/>
    <property type="match status" value="1"/>
</dbReference>
<feature type="compositionally biased region" description="Polar residues" evidence="11">
    <location>
        <begin position="195"/>
        <end position="214"/>
    </location>
</feature>
<feature type="domain" description="Sec16 central conserved" evidence="13">
    <location>
        <begin position="1097"/>
        <end position="1214"/>
    </location>
</feature>
<feature type="compositionally biased region" description="Basic and acidic residues" evidence="11">
    <location>
        <begin position="269"/>
        <end position="280"/>
    </location>
</feature>
<evidence type="ECO:0000256" key="10">
    <source>
        <dbReference type="RuleBase" id="RU364101"/>
    </source>
</evidence>
<evidence type="ECO:0000313" key="15">
    <source>
        <dbReference type="EMBL" id="CAG8089484.1"/>
    </source>
</evidence>
<evidence type="ECO:0000256" key="7">
    <source>
        <dbReference type="ARBA" id="ARBA00023006"/>
    </source>
</evidence>
<evidence type="ECO:0000313" key="16">
    <source>
        <dbReference type="Proteomes" id="UP001153618"/>
    </source>
</evidence>
<feature type="compositionally biased region" description="Low complexity" evidence="11">
    <location>
        <begin position="1940"/>
        <end position="1953"/>
    </location>
</feature>
<feature type="compositionally biased region" description="Low complexity" evidence="11">
    <location>
        <begin position="1964"/>
        <end position="1991"/>
    </location>
</feature>
<feature type="compositionally biased region" description="Polar residues" evidence="11">
    <location>
        <begin position="1596"/>
        <end position="1606"/>
    </location>
</feature>
<comment type="subcellular location">
    <subcellularLocation>
        <location evidence="1">Endoplasmic reticulum membrane</location>
        <topology evidence="1">Peripheral membrane protein</topology>
        <orientation evidence="1">Cytoplasmic side</orientation>
    </subcellularLocation>
</comment>
<dbReference type="EMBL" id="CAJVOS010000021">
    <property type="protein sequence ID" value="CAG8089484.1"/>
    <property type="molecule type" value="Genomic_DNA"/>
</dbReference>
<reference evidence="15" key="1">
    <citation type="submission" date="2021-07" db="EMBL/GenBank/DDBJ databases">
        <authorList>
            <person name="Branca A.L. A."/>
        </authorList>
    </citation>
    <scope>NUCLEOTIDE SEQUENCE</scope>
</reference>
<feature type="compositionally biased region" description="Polar residues" evidence="11">
    <location>
        <begin position="885"/>
        <end position="906"/>
    </location>
</feature>
<feature type="region of interest" description="Disordered" evidence="11">
    <location>
        <begin position="1860"/>
        <end position="1904"/>
    </location>
</feature>
<feature type="region of interest" description="Disordered" evidence="11">
    <location>
        <begin position="1"/>
        <end position="381"/>
    </location>
</feature>
<dbReference type="GO" id="GO:0070973">
    <property type="term" value="P:protein localization to endoplasmic reticulum exit site"/>
    <property type="evidence" value="ECO:0007669"/>
    <property type="project" value="TreeGrafter"/>
</dbReference>
<feature type="compositionally biased region" description="Low complexity" evidence="11">
    <location>
        <begin position="491"/>
        <end position="503"/>
    </location>
</feature>
<dbReference type="InterPro" id="IPR024340">
    <property type="entry name" value="Sec16_CCD"/>
</dbReference>
<dbReference type="GO" id="GO:0070971">
    <property type="term" value="C:endoplasmic reticulum exit site"/>
    <property type="evidence" value="ECO:0007669"/>
    <property type="project" value="UniProtKB-ARBA"/>
</dbReference>
<feature type="compositionally biased region" description="Low complexity" evidence="11">
    <location>
        <begin position="793"/>
        <end position="809"/>
    </location>
</feature>
<dbReference type="FunFam" id="1.25.40.1030:FF:000008">
    <property type="entry name" value="Protein transport protein sec16"/>
    <property type="match status" value="1"/>
</dbReference>
<feature type="compositionally biased region" description="Pro residues" evidence="11">
    <location>
        <begin position="766"/>
        <end position="775"/>
    </location>
</feature>
<feature type="compositionally biased region" description="Polar residues" evidence="11">
    <location>
        <begin position="1626"/>
        <end position="1643"/>
    </location>
</feature>
<keyword evidence="6 10" id="KW-0653">Protein transport</keyword>
<evidence type="ECO:0000259" key="13">
    <source>
        <dbReference type="Pfam" id="PF12932"/>
    </source>
</evidence>
<feature type="compositionally biased region" description="Pro residues" evidence="11">
    <location>
        <begin position="1954"/>
        <end position="1963"/>
    </location>
</feature>
<dbReference type="CDD" id="cd09233">
    <property type="entry name" value="ACE1-Sec16-like"/>
    <property type="match status" value="1"/>
</dbReference>
<dbReference type="GO" id="GO:0015031">
    <property type="term" value="P:protein transport"/>
    <property type="evidence" value="ECO:0007669"/>
    <property type="project" value="UniProtKB-KW"/>
</dbReference>
<feature type="compositionally biased region" description="Low complexity" evidence="11">
    <location>
        <begin position="113"/>
        <end position="131"/>
    </location>
</feature>
<feature type="compositionally biased region" description="Low complexity" evidence="11">
    <location>
        <begin position="748"/>
        <end position="765"/>
    </location>
</feature>
<dbReference type="Pfam" id="PF12932">
    <property type="entry name" value="Sec16"/>
    <property type="match status" value="1"/>
</dbReference>
<protein>
    <recommendedName>
        <fullName evidence="10">Protein transport protein sec16</fullName>
    </recommendedName>
</protein>
<feature type="compositionally biased region" description="Polar residues" evidence="11">
    <location>
        <begin position="1"/>
        <end position="13"/>
    </location>
</feature>
<dbReference type="GO" id="GO:0007030">
    <property type="term" value="P:Golgi organization"/>
    <property type="evidence" value="ECO:0007669"/>
    <property type="project" value="TreeGrafter"/>
</dbReference>
<feature type="compositionally biased region" description="Pro residues" evidence="11">
    <location>
        <begin position="854"/>
        <end position="865"/>
    </location>
</feature>
<dbReference type="Proteomes" id="UP001153618">
    <property type="component" value="Unassembled WGS sequence"/>
</dbReference>
<feature type="compositionally biased region" description="Gly residues" evidence="11">
    <location>
        <begin position="1871"/>
        <end position="1885"/>
    </location>
</feature>
<feature type="region of interest" description="Disordered" evidence="11">
    <location>
        <begin position="400"/>
        <end position="546"/>
    </location>
</feature>
<feature type="compositionally biased region" description="Polar residues" evidence="11">
    <location>
        <begin position="1690"/>
        <end position="1705"/>
    </location>
</feature>
<feature type="compositionally biased region" description="Polar residues" evidence="11">
    <location>
        <begin position="73"/>
        <end position="111"/>
    </location>
</feature>
<dbReference type="InterPro" id="IPR024468">
    <property type="entry name" value="Sec16_N"/>
</dbReference>
<dbReference type="Pfam" id="PF12931">
    <property type="entry name" value="TPR_Sec16"/>
    <property type="match status" value="1"/>
</dbReference>
<dbReference type="GO" id="GO:0005789">
    <property type="term" value="C:endoplasmic reticulum membrane"/>
    <property type="evidence" value="ECO:0007669"/>
    <property type="project" value="UniProtKB-SubCell"/>
</dbReference>
<gene>
    <name evidence="15" type="ORF">POLS_LOCUS4347</name>
</gene>
<feature type="compositionally biased region" description="Low complexity" evidence="11">
    <location>
        <begin position="714"/>
        <end position="727"/>
    </location>
</feature>
<dbReference type="PANTHER" id="PTHR13402">
    <property type="entry name" value="RGPR-RELATED"/>
    <property type="match status" value="1"/>
</dbReference>
<evidence type="ECO:0000256" key="4">
    <source>
        <dbReference type="ARBA" id="ARBA00022824"/>
    </source>
</evidence>
<name>A0A9W4HQ99_PENOL</name>